<feature type="compositionally biased region" description="Low complexity" evidence="1">
    <location>
        <begin position="291"/>
        <end position="309"/>
    </location>
</feature>
<evidence type="ECO:0000313" key="2">
    <source>
        <dbReference type="EMBL" id="TCC39758.1"/>
    </source>
</evidence>
<evidence type="ECO:0000256" key="1">
    <source>
        <dbReference type="SAM" id="MobiDB-lite"/>
    </source>
</evidence>
<feature type="region of interest" description="Disordered" evidence="1">
    <location>
        <begin position="287"/>
        <end position="319"/>
    </location>
</feature>
<evidence type="ECO:0000313" key="3">
    <source>
        <dbReference type="Proteomes" id="UP000292695"/>
    </source>
</evidence>
<protein>
    <submittedName>
        <fullName evidence="2">Uncharacterized protein</fullName>
    </submittedName>
</protein>
<dbReference type="EMBL" id="SJKA01000002">
    <property type="protein sequence ID" value="TCC39758.1"/>
    <property type="molecule type" value="Genomic_DNA"/>
</dbReference>
<feature type="compositionally biased region" description="Basic and acidic residues" evidence="1">
    <location>
        <begin position="310"/>
        <end position="319"/>
    </location>
</feature>
<dbReference type="Proteomes" id="UP000292695">
    <property type="component" value="Unassembled WGS sequence"/>
</dbReference>
<organism evidence="2 3">
    <name type="scientific">Kribbella sindirgiensis</name>
    <dbReference type="NCBI Taxonomy" id="1124744"/>
    <lineage>
        <taxon>Bacteria</taxon>
        <taxon>Bacillati</taxon>
        <taxon>Actinomycetota</taxon>
        <taxon>Actinomycetes</taxon>
        <taxon>Propionibacteriales</taxon>
        <taxon>Kribbellaceae</taxon>
        <taxon>Kribbella</taxon>
    </lineage>
</organism>
<dbReference type="AlphaFoldDB" id="A0A4R0J6C2"/>
<gene>
    <name evidence="2" type="ORF">E0H50_07530</name>
</gene>
<keyword evidence="3" id="KW-1185">Reference proteome</keyword>
<sequence>MTDDPVEISPQSWEYRLVAAVVYAVEQRVDGARTRWNQVVLEEEDPDFVGSAEADGSMSVSITNVLEPLRRARDLDRPLTDEEAFELREAMATLTHEAAHLLAQYGDENAPDAYLYDDAAEAFNEGRTEHWTHRNLDKIIGDVFPDAGLEHAVAAVLAQQTDDAYAAYTPAARHLDRALAKRSGLTSTQVTQTLMCADDLQRWNVAVDLLIDERLVKPGLMPEAHRDEVRKELIAPLRDSLAGLVEVEADESLGDAEKSTESAKAAKNAIAELDHELNRIERHYRVEKAQRAQQQASRPSSRRSQAVRQAQDRLPPDLRRLRAVTTGRRLPGTAGREAAIRPAAARADSRLIDRLHGVQ</sequence>
<accession>A0A4R0J6C2</accession>
<name>A0A4R0J6C2_9ACTN</name>
<dbReference type="RefSeq" id="WP_131285859.1">
    <property type="nucleotide sequence ID" value="NZ_SJKA01000002.1"/>
</dbReference>
<proteinExistence type="predicted"/>
<dbReference type="OrthoDB" id="3818945at2"/>
<reference evidence="2 3" key="1">
    <citation type="submission" date="2019-02" db="EMBL/GenBank/DDBJ databases">
        <title>Kribbella capetownensis sp. nov. and Kribbella speibonae sp. nov., isolated from soil.</title>
        <authorList>
            <person name="Curtis S.M."/>
            <person name="Norton I."/>
            <person name="Everest G.J."/>
            <person name="Meyers P.R."/>
        </authorList>
    </citation>
    <scope>NUCLEOTIDE SEQUENCE [LARGE SCALE GENOMIC DNA]</scope>
    <source>
        <strain evidence="2 3">DSM 27082</strain>
    </source>
</reference>
<comment type="caution">
    <text evidence="2">The sequence shown here is derived from an EMBL/GenBank/DDBJ whole genome shotgun (WGS) entry which is preliminary data.</text>
</comment>